<dbReference type="Gene3D" id="1.10.1370.10">
    <property type="entry name" value="Neurolysin, domain 3"/>
    <property type="match status" value="1"/>
</dbReference>
<dbReference type="Gene3D" id="1.20.1050.40">
    <property type="entry name" value="Endopeptidase. Chain P, domain 1"/>
    <property type="match status" value="1"/>
</dbReference>
<sequence>MTESKTPPQSPPTWSDTVDSIKKSTAKALTNHQDLLDRIAALSASAQDFSSVSYFAALALGEAELDTATGPLTFYQRVSADENVRNASRQAEKDIKKHREESSRRQDIFQIQQTVQKNISPQELSEEQWRLMKRMLLDGARAGAGLKSQDELIKLEKSLSEVCSEINGNFDNESGEIIFTAKELDGVPDAFKQNWEKISDGIYKIKHKPLEIFPIFEYANIPVTRRRAFESYESRLKTNEDLLRTALDQRRRIAKILGSPGYDTWVDYVTQVMMVNTPDKVKGFLSQLATDLAKQGTTDRDNLLALKRENETEDPRDETLYLWDFRYYDRKYMNKNTPISENPQDYFQTEFVVARILEIHGDLLGVNFVPISGKETWNSDVKLFAVWNRNEGEDNFAGYCYLDLYNALEPEPSHASVSTIIPGYSLPGGGRNYPVVALVAKFSRSGMRHNDIVTFFREIGHIFHDLLSCTEFSRFHGTSVAGDFVRAPGMMFENWAWNSDVLKKISNPDKSGKRLPDTLIDQIIASRYVNVGLFYLRQLYLGTFDFIVHTDDGTTDLTKLWNELRETISLVKVEINNPLPGHTQFRHLTRGYDAAYYGHMHSFFLAANMFETGFGGNPFDSKAGSNFVELVLKPGGSREAAALVKDFLKGDSKLETFLKHLGVQVA</sequence>
<dbReference type="PANTHER" id="PTHR11804:SF84">
    <property type="entry name" value="SACCHAROLYSIN"/>
    <property type="match status" value="1"/>
</dbReference>
<reference evidence="12" key="1">
    <citation type="journal article" date="2014" name="Proc. Natl. Acad. Sci. U.S.A.">
        <title>Extensive sampling of basidiomycete genomes demonstrates inadequacy of the white-rot/brown-rot paradigm for wood decay fungi.</title>
        <authorList>
            <person name="Riley R."/>
            <person name="Salamov A.A."/>
            <person name="Brown D.W."/>
            <person name="Nagy L.G."/>
            <person name="Floudas D."/>
            <person name="Held B.W."/>
            <person name="Levasseur A."/>
            <person name="Lombard V."/>
            <person name="Morin E."/>
            <person name="Otillar R."/>
            <person name="Lindquist E.A."/>
            <person name="Sun H."/>
            <person name="LaButti K.M."/>
            <person name="Schmutz J."/>
            <person name="Jabbour D."/>
            <person name="Luo H."/>
            <person name="Baker S.E."/>
            <person name="Pisabarro A.G."/>
            <person name="Walton J.D."/>
            <person name="Blanchette R.A."/>
            <person name="Henrissat B."/>
            <person name="Martin F."/>
            <person name="Cullen D."/>
            <person name="Hibbett D.S."/>
            <person name="Grigoriev I.V."/>
        </authorList>
    </citation>
    <scope>NUCLEOTIDE SEQUENCE [LARGE SCALE GENOMIC DNA]</scope>
    <source>
        <strain evidence="12">MUCL 33604</strain>
    </source>
</reference>
<dbReference type="Proteomes" id="UP000027265">
    <property type="component" value="Unassembled WGS sequence"/>
</dbReference>
<keyword evidence="3 8" id="KW-0479">Metal-binding</keyword>
<evidence type="ECO:0000256" key="7">
    <source>
        <dbReference type="ARBA" id="ARBA00025208"/>
    </source>
</evidence>
<comment type="similarity">
    <text evidence="1 8">Belongs to the peptidase M3 family.</text>
</comment>
<evidence type="ECO:0000256" key="4">
    <source>
        <dbReference type="ARBA" id="ARBA00022801"/>
    </source>
</evidence>
<dbReference type="GO" id="GO:0006518">
    <property type="term" value="P:peptide metabolic process"/>
    <property type="evidence" value="ECO:0007669"/>
    <property type="project" value="TreeGrafter"/>
</dbReference>
<keyword evidence="12" id="KW-1185">Reference proteome</keyword>
<dbReference type="GO" id="GO:0005758">
    <property type="term" value="C:mitochondrial intermembrane space"/>
    <property type="evidence" value="ECO:0007669"/>
    <property type="project" value="TreeGrafter"/>
</dbReference>
<feature type="region of interest" description="Disordered" evidence="9">
    <location>
        <begin position="85"/>
        <end position="104"/>
    </location>
</feature>
<dbReference type="PANTHER" id="PTHR11804">
    <property type="entry name" value="PROTEASE M3 THIMET OLIGOPEPTIDASE-RELATED"/>
    <property type="match status" value="1"/>
</dbReference>
<evidence type="ECO:0000256" key="6">
    <source>
        <dbReference type="ARBA" id="ARBA00023049"/>
    </source>
</evidence>
<feature type="domain" description="Peptidase M3A/M3B catalytic" evidence="10">
    <location>
        <begin position="218"/>
        <end position="662"/>
    </location>
</feature>
<evidence type="ECO:0000259" key="10">
    <source>
        <dbReference type="Pfam" id="PF01432"/>
    </source>
</evidence>
<dbReference type="InterPro" id="IPR024080">
    <property type="entry name" value="Neurolysin/TOP_N"/>
</dbReference>
<protein>
    <recommendedName>
        <fullName evidence="10">Peptidase M3A/M3B catalytic domain-containing protein</fullName>
    </recommendedName>
</protein>
<comment type="function">
    <text evidence="7">Cleaves proteins, imported into the mitochondrion, to their mature size. While most mitochondrial precursor proteins are processed to the mature form in one step by mitochondrial processing peptidase (MPP), the sequential cleavage by MIP of an octapeptide after initial processing by MPP is a required step for a subgroup of nuclear-encoded precursor proteins destined for the matrix or the inner membrane.</text>
</comment>
<dbReference type="EMBL" id="KL197711">
    <property type="protein sequence ID" value="KDQ62379.1"/>
    <property type="molecule type" value="Genomic_DNA"/>
</dbReference>
<dbReference type="Gene3D" id="3.40.390.10">
    <property type="entry name" value="Collagenase (Catalytic Domain)"/>
    <property type="match status" value="1"/>
</dbReference>
<keyword evidence="4 8" id="KW-0378">Hydrolase</keyword>
<proteinExistence type="inferred from homology"/>
<dbReference type="STRING" id="933084.A0A067Q5W1"/>
<keyword evidence="6 8" id="KW-0482">Metalloprotease</keyword>
<comment type="cofactor">
    <cofactor evidence="8">
        <name>Zn(2+)</name>
        <dbReference type="ChEBI" id="CHEBI:29105"/>
    </cofactor>
    <text evidence="8">Binds 1 zinc ion.</text>
</comment>
<dbReference type="InterPro" id="IPR045090">
    <property type="entry name" value="Pept_M3A_M3B"/>
</dbReference>
<dbReference type="InParanoid" id="A0A067Q5W1"/>
<organism evidence="11 12">
    <name type="scientific">Jaapia argillacea MUCL 33604</name>
    <dbReference type="NCBI Taxonomy" id="933084"/>
    <lineage>
        <taxon>Eukaryota</taxon>
        <taxon>Fungi</taxon>
        <taxon>Dikarya</taxon>
        <taxon>Basidiomycota</taxon>
        <taxon>Agaricomycotina</taxon>
        <taxon>Agaricomycetes</taxon>
        <taxon>Agaricomycetidae</taxon>
        <taxon>Jaapiales</taxon>
        <taxon>Jaapiaceae</taxon>
        <taxon>Jaapia</taxon>
    </lineage>
</organism>
<dbReference type="AlphaFoldDB" id="A0A067Q5W1"/>
<dbReference type="GO" id="GO:0004222">
    <property type="term" value="F:metalloendopeptidase activity"/>
    <property type="evidence" value="ECO:0007669"/>
    <property type="project" value="InterPro"/>
</dbReference>
<dbReference type="HOGENOM" id="CLU_001805_2_1_1"/>
<evidence type="ECO:0000256" key="8">
    <source>
        <dbReference type="RuleBase" id="RU003435"/>
    </source>
</evidence>
<evidence type="ECO:0000256" key="9">
    <source>
        <dbReference type="SAM" id="MobiDB-lite"/>
    </source>
</evidence>
<dbReference type="InterPro" id="IPR001567">
    <property type="entry name" value="Pept_M3A_M3B_dom"/>
</dbReference>
<dbReference type="GO" id="GO:0006508">
    <property type="term" value="P:proteolysis"/>
    <property type="evidence" value="ECO:0007669"/>
    <property type="project" value="UniProtKB-KW"/>
</dbReference>
<evidence type="ECO:0000256" key="3">
    <source>
        <dbReference type="ARBA" id="ARBA00022723"/>
    </source>
</evidence>
<dbReference type="InterPro" id="IPR024077">
    <property type="entry name" value="Neurolysin/TOP_dom2"/>
</dbReference>
<evidence type="ECO:0000256" key="1">
    <source>
        <dbReference type="ARBA" id="ARBA00006040"/>
    </source>
</evidence>
<evidence type="ECO:0000256" key="5">
    <source>
        <dbReference type="ARBA" id="ARBA00022833"/>
    </source>
</evidence>
<dbReference type="InterPro" id="IPR024079">
    <property type="entry name" value="MetalloPept_cat_dom_sf"/>
</dbReference>
<dbReference type="GO" id="GO:0046872">
    <property type="term" value="F:metal ion binding"/>
    <property type="evidence" value="ECO:0007669"/>
    <property type="project" value="UniProtKB-UniRule"/>
</dbReference>
<dbReference type="CDD" id="cd06455">
    <property type="entry name" value="M3A_TOP"/>
    <property type="match status" value="1"/>
</dbReference>
<evidence type="ECO:0000256" key="2">
    <source>
        <dbReference type="ARBA" id="ARBA00022670"/>
    </source>
</evidence>
<dbReference type="SUPFAM" id="SSF55486">
    <property type="entry name" value="Metalloproteases ('zincins'), catalytic domain"/>
    <property type="match status" value="1"/>
</dbReference>
<gene>
    <name evidence="11" type="ORF">JAAARDRAFT_30283</name>
</gene>
<accession>A0A067Q5W1</accession>
<dbReference type="Pfam" id="PF01432">
    <property type="entry name" value="Peptidase_M3"/>
    <property type="match status" value="1"/>
</dbReference>
<evidence type="ECO:0000313" key="11">
    <source>
        <dbReference type="EMBL" id="KDQ62379.1"/>
    </source>
</evidence>
<name>A0A067Q5W1_9AGAM</name>
<dbReference type="OrthoDB" id="534666at2759"/>
<keyword evidence="2 8" id="KW-0645">Protease</keyword>
<keyword evidence="5 8" id="KW-0862">Zinc</keyword>
<evidence type="ECO:0000313" key="12">
    <source>
        <dbReference type="Proteomes" id="UP000027265"/>
    </source>
</evidence>